<dbReference type="CDD" id="cd00118">
    <property type="entry name" value="LysM"/>
    <property type="match status" value="1"/>
</dbReference>
<feature type="compositionally biased region" description="Pro residues" evidence="1">
    <location>
        <begin position="171"/>
        <end position="186"/>
    </location>
</feature>
<evidence type="ECO:0000256" key="1">
    <source>
        <dbReference type="SAM" id="MobiDB-lite"/>
    </source>
</evidence>
<protein>
    <submittedName>
        <fullName evidence="4">LysM domain/BON superfamily protein</fullName>
    </submittedName>
</protein>
<organism evidence="4 5">
    <name type="scientific">Maliponia aquimaris</name>
    <dbReference type="NCBI Taxonomy" id="1673631"/>
    <lineage>
        <taxon>Bacteria</taxon>
        <taxon>Pseudomonadati</taxon>
        <taxon>Pseudomonadota</taxon>
        <taxon>Alphaproteobacteria</taxon>
        <taxon>Rhodobacterales</taxon>
        <taxon>Paracoccaceae</taxon>
        <taxon>Maliponia</taxon>
    </lineage>
</organism>
<evidence type="ECO:0000259" key="3">
    <source>
        <dbReference type="PROSITE" id="PS51782"/>
    </source>
</evidence>
<reference evidence="4 5" key="1">
    <citation type="submission" date="2017-05" db="EMBL/GenBank/DDBJ databases">
        <authorList>
            <person name="Song R."/>
            <person name="Chenine A.L."/>
            <person name="Ruprecht R.M."/>
        </authorList>
    </citation>
    <scope>NUCLEOTIDE SEQUENCE [LARGE SCALE GENOMIC DNA]</scope>
    <source>
        <strain evidence="4 5">CECT 8898</strain>
    </source>
</reference>
<dbReference type="InterPro" id="IPR052196">
    <property type="entry name" value="Bact_Kbp"/>
</dbReference>
<feature type="compositionally biased region" description="Low complexity" evidence="1">
    <location>
        <begin position="373"/>
        <end position="383"/>
    </location>
</feature>
<evidence type="ECO:0000313" key="5">
    <source>
        <dbReference type="Proteomes" id="UP000207598"/>
    </source>
</evidence>
<keyword evidence="2" id="KW-0732">Signal</keyword>
<proteinExistence type="predicted"/>
<feature type="region of interest" description="Disordered" evidence="1">
    <location>
        <begin position="28"/>
        <end position="232"/>
    </location>
</feature>
<evidence type="ECO:0000313" key="4">
    <source>
        <dbReference type="EMBL" id="SMX36777.1"/>
    </source>
</evidence>
<dbReference type="AlphaFoldDB" id="A0A238K2T9"/>
<gene>
    <name evidence="4" type="ORF">MAA8898_01039</name>
</gene>
<feature type="domain" description="LysM" evidence="3">
    <location>
        <begin position="690"/>
        <end position="739"/>
    </location>
</feature>
<dbReference type="InterPro" id="IPR013783">
    <property type="entry name" value="Ig-like_fold"/>
</dbReference>
<feature type="compositionally biased region" description="Low complexity" evidence="1">
    <location>
        <begin position="39"/>
        <end position="125"/>
    </location>
</feature>
<feature type="compositionally biased region" description="Low complexity" evidence="1">
    <location>
        <begin position="464"/>
        <end position="493"/>
    </location>
</feature>
<dbReference type="Proteomes" id="UP000207598">
    <property type="component" value="Unassembled WGS sequence"/>
</dbReference>
<keyword evidence="5" id="KW-1185">Reference proteome</keyword>
<dbReference type="RefSeq" id="WP_245853241.1">
    <property type="nucleotide sequence ID" value="NZ_FXYF01000002.1"/>
</dbReference>
<dbReference type="Gene3D" id="2.60.40.10">
    <property type="entry name" value="Immunoglobulins"/>
    <property type="match status" value="1"/>
</dbReference>
<dbReference type="PROSITE" id="PS51782">
    <property type="entry name" value="LYSM"/>
    <property type="match status" value="1"/>
</dbReference>
<dbReference type="PANTHER" id="PTHR34700">
    <property type="entry name" value="POTASSIUM BINDING PROTEIN KBP"/>
    <property type="match status" value="1"/>
</dbReference>
<dbReference type="Pfam" id="PF01476">
    <property type="entry name" value="LysM"/>
    <property type="match status" value="1"/>
</dbReference>
<feature type="region of interest" description="Disordered" evidence="1">
    <location>
        <begin position="353"/>
        <end position="493"/>
    </location>
</feature>
<dbReference type="EMBL" id="FXYF01000002">
    <property type="protein sequence ID" value="SMX36777.1"/>
    <property type="molecule type" value="Genomic_DNA"/>
</dbReference>
<dbReference type="Gene3D" id="3.10.350.10">
    <property type="entry name" value="LysM domain"/>
    <property type="match status" value="1"/>
</dbReference>
<dbReference type="InterPro" id="IPR018392">
    <property type="entry name" value="LysM"/>
</dbReference>
<sequence length="745" mass="73003">MSKTALYLVLAGAGVAGVIAVTMNRAPDAPDAPAPQPAPLAVAPQAPATPTATGPDKPLVAADPATTAVAADPGVQPTPTTVAPAPGAAPLVSSDAPQPGVTPVVPAPAAAPLDAAEAPLPGAAPSEQATAPRPAVAAPGDTALAPSPGDTPIPGVAGETPVETASAPRPGVAPPDPGTAPKPAPSAPAETATAPAPDEGAPAGTLARTAPAESAPAETVAAAAPPEPGAEPGLADMALLPLFEPGQGAVVPELLFDGDATLIRPRFDVVRAETDGFSLVAGGGEPGALLEILVNGDLAETVTIGGDGKFSVFLELSAAEASVISLRMTKDDTVVVSDDEIIVAPAQVAAAEIRPAPRPGGTGPATPLLETQAGAEPAPAPGAATGGEGAPASGTLTAGEGAPGSSVDVAAAPGLIPAPRAPDVSPARPAATVDGPNVTSGSPDPSAAPVPDGVARAVPLPQTGDAPGPLAAPGATGDPDGAAVPALPDNGGAPVVTAAPATVTGSVPAGDAPASVTNPEVPLVTARAPGAPAQPESALATDARTPAGDPVITARAEPLAGAVPAEPRAPAVLLSTPRGVEALSTDPIAPGDVALDAISYNDAGDVLLSGRGDTSAFVRIYLDNAPITTSRIREDGRWRVDLPEVDTGTYTLRIDQIDARGQVLARVESPFLRESAAVLERAVTQGGGIATVTIQPGNTLWGISRQRYGDGMQFVRIFEANRERIRDPDLIYPGQIFDLPSGPTD</sequence>
<accession>A0A238K2T9</accession>
<dbReference type="PANTHER" id="PTHR34700:SF4">
    <property type="entry name" value="PHAGE-LIKE ELEMENT PBSX PROTEIN XKDP"/>
    <property type="match status" value="1"/>
</dbReference>
<feature type="signal peptide" evidence="2">
    <location>
        <begin position="1"/>
        <end position="20"/>
    </location>
</feature>
<feature type="chain" id="PRO_5012037107" evidence="2">
    <location>
        <begin position="21"/>
        <end position="745"/>
    </location>
</feature>
<feature type="compositionally biased region" description="Low complexity" evidence="1">
    <location>
        <begin position="187"/>
        <end position="232"/>
    </location>
</feature>
<dbReference type="InterPro" id="IPR036779">
    <property type="entry name" value="LysM_dom_sf"/>
</dbReference>
<name>A0A238K2T9_9RHOB</name>
<dbReference type="SMART" id="SM00257">
    <property type="entry name" value="LysM"/>
    <property type="match status" value="1"/>
</dbReference>
<evidence type="ECO:0000256" key="2">
    <source>
        <dbReference type="SAM" id="SignalP"/>
    </source>
</evidence>